<proteinExistence type="inferred from homology"/>
<evidence type="ECO:0000256" key="7">
    <source>
        <dbReference type="ARBA" id="ARBA00023158"/>
    </source>
</evidence>
<keyword evidence="9" id="KW-0539">Nucleus</keyword>
<dbReference type="Pfam" id="PF10155">
    <property type="entry name" value="CNOT11"/>
    <property type="match status" value="1"/>
</dbReference>
<dbReference type="OMA" id="AMMTIDI"/>
<sequence length="385" mass="45650">MISISDIETINKFILEANGTLESIQKAFVRKFSQEYGPYLYFYQGLCDNIFTKGQRLLIIYLLYNSELRQSLTDISSYSQNQFEKKFVQDPQFYAGLTIKTLLEEQDKLNMNDKQLNKESTPQNSSNKLRNCISINSNPPQKLLQQQHLDRLSQKQNGFDIEFLRLIPNIVQTRLDWIDFYQTHDLQWDYSLQINSDKLSQIKEIMQKAHIEQLSEQELKQFQEYLKKDNNNLFKNSGLLNFNLSDLIEKNLNLAFFLFSKHFPNAEFLEQEQFNRNSLMDAMMTIDITPNALEIMCMLIQQFHIPQEYLNYYVNYCIQFCSNIKEKGQQVKMIKYLTIFLKHLINKKMLKTYELQTELQAFSIEFSNIGETSSLFKLIKNDQQQ</sequence>
<keyword evidence="11" id="KW-1185">Reference proteome</keyword>
<dbReference type="RefSeq" id="XP_001423608.1">
    <property type="nucleotide sequence ID" value="XM_001423571.1"/>
</dbReference>
<evidence type="ECO:0000256" key="2">
    <source>
        <dbReference type="ARBA" id="ARBA00004496"/>
    </source>
</evidence>
<evidence type="ECO:0000256" key="6">
    <source>
        <dbReference type="ARBA" id="ARBA00023015"/>
    </source>
</evidence>
<gene>
    <name evidence="10" type="ORF">GSPATT00004304001</name>
</gene>
<name>A0BCE3_PARTE</name>
<comment type="subcellular location">
    <subcellularLocation>
        <location evidence="2">Cytoplasm</location>
    </subcellularLocation>
    <subcellularLocation>
        <location evidence="1">Nucleus</location>
    </subcellularLocation>
</comment>
<dbReference type="PANTHER" id="PTHR15975">
    <property type="entry name" value="CCR4-NOT TRANSCRIPTION COMPLEX SUBUNIT 11"/>
    <property type="match status" value="1"/>
</dbReference>
<dbReference type="STRING" id="5888.A0BCE3"/>
<dbReference type="HOGENOM" id="CLU_738646_0_0_1"/>
<evidence type="ECO:0000256" key="3">
    <source>
        <dbReference type="ARBA" id="ARBA00008030"/>
    </source>
</evidence>
<comment type="similarity">
    <text evidence="3">Belongs to the CNOT11 family.</text>
</comment>
<evidence type="ECO:0000256" key="9">
    <source>
        <dbReference type="ARBA" id="ARBA00023242"/>
    </source>
</evidence>
<dbReference type="AlphaFoldDB" id="A0BCE3"/>
<organism evidence="10 11">
    <name type="scientific">Paramecium tetraurelia</name>
    <dbReference type="NCBI Taxonomy" id="5888"/>
    <lineage>
        <taxon>Eukaryota</taxon>
        <taxon>Sar</taxon>
        <taxon>Alveolata</taxon>
        <taxon>Ciliophora</taxon>
        <taxon>Intramacronucleata</taxon>
        <taxon>Oligohymenophorea</taxon>
        <taxon>Peniculida</taxon>
        <taxon>Parameciidae</taxon>
        <taxon>Paramecium</taxon>
    </lineage>
</organism>
<dbReference type="InterPro" id="IPR019312">
    <property type="entry name" value="CNOT11"/>
</dbReference>
<evidence type="ECO:0000313" key="11">
    <source>
        <dbReference type="Proteomes" id="UP000000600"/>
    </source>
</evidence>
<evidence type="ECO:0000256" key="4">
    <source>
        <dbReference type="ARBA" id="ARBA00014872"/>
    </source>
</evidence>
<dbReference type="GO" id="GO:0005634">
    <property type="term" value="C:nucleus"/>
    <property type="evidence" value="ECO:0007669"/>
    <property type="project" value="UniProtKB-SubCell"/>
</dbReference>
<keyword evidence="7" id="KW-0943">RNA-mediated gene silencing</keyword>
<dbReference type="EMBL" id="CT867986">
    <property type="protein sequence ID" value="CAK56210.1"/>
    <property type="molecule type" value="Genomic_DNA"/>
</dbReference>
<dbReference type="GeneID" id="5009392"/>
<evidence type="ECO:0000256" key="1">
    <source>
        <dbReference type="ARBA" id="ARBA00004123"/>
    </source>
</evidence>
<evidence type="ECO:0000313" key="10">
    <source>
        <dbReference type="EMBL" id="CAK56210.1"/>
    </source>
</evidence>
<dbReference type="GO" id="GO:0031047">
    <property type="term" value="P:regulatory ncRNA-mediated gene silencing"/>
    <property type="evidence" value="ECO:0007669"/>
    <property type="project" value="UniProtKB-KW"/>
</dbReference>
<dbReference type="InParanoid" id="A0BCE3"/>
<evidence type="ECO:0000256" key="8">
    <source>
        <dbReference type="ARBA" id="ARBA00023163"/>
    </source>
</evidence>
<accession>A0BCE3</accession>
<dbReference type="Proteomes" id="UP000000600">
    <property type="component" value="Unassembled WGS sequence"/>
</dbReference>
<reference evidence="10 11" key="1">
    <citation type="journal article" date="2006" name="Nature">
        <title>Global trends of whole-genome duplications revealed by the ciliate Paramecium tetraurelia.</title>
        <authorList>
            <consortium name="Genoscope"/>
            <person name="Aury J.-M."/>
            <person name="Jaillon O."/>
            <person name="Duret L."/>
            <person name="Noel B."/>
            <person name="Jubin C."/>
            <person name="Porcel B.M."/>
            <person name="Segurens B."/>
            <person name="Daubin V."/>
            <person name="Anthouard V."/>
            <person name="Aiach N."/>
            <person name="Arnaiz O."/>
            <person name="Billaut A."/>
            <person name="Beisson J."/>
            <person name="Blanc I."/>
            <person name="Bouhouche K."/>
            <person name="Camara F."/>
            <person name="Duharcourt S."/>
            <person name="Guigo R."/>
            <person name="Gogendeau D."/>
            <person name="Katinka M."/>
            <person name="Keller A.-M."/>
            <person name="Kissmehl R."/>
            <person name="Klotz C."/>
            <person name="Koll F."/>
            <person name="Le Moue A."/>
            <person name="Lepere C."/>
            <person name="Malinsky S."/>
            <person name="Nowacki M."/>
            <person name="Nowak J.K."/>
            <person name="Plattner H."/>
            <person name="Poulain J."/>
            <person name="Ruiz F."/>
            <person name="Serrano V."/>
            <person name="Zagulski M."/>
            <person name="Dessen P."/>
            <person name="Betermier M."/>
            <person name="Weissenbach J."/>
            <person name="Scarpelli C."/>
            <person name="Schachter V."/>
            <person name="Sperling L."/>
            <person name="Meyer E."/>
            <person name="Cohen J."/>
            <person name="Wincker P."/>
        </authorList>
    </citation>
    <scope>NUCLEOTIDE SEQUENCE [LARGE SCALE GENOMIC DNA]</scope>
    <source>
        <strain evidence="10 11">Stock d4-2</strain>
    </source>
</reference>
<keyword evidence="5" id="KW-0963">Cytoplasm</keyword>
<dbReference type="OrthoDB" id="294551at2759"/>
<dbReference type="KEGG" id="ptm:GSPATT00004304001"/>
<keyword evidence="6" id="KW-0805">Transcription regulation</keyword>
<keyword evidence="8" id="KW-0804">Transcription</keyword>
<dbReference type="GO" id="GO:0030014">
    <property type="term" value="C:CCR4-NOT complex"/>
    <property type="evidence" value="ECO:0000318"/>
    <property type="project" value="GO_Central"/>
</dbReference>
<dbReference type="GO" id="GO:0005737">
    <property type="term" value="C:cytoplasm"/>
    <property type="evidence" value="ECO:0007669"/>
    <property type="project" value="UniProtKB-SubCell"/>
</dbReference>
<protein>
    <recommendedName>
        <fullName evidence="4">CCR4-NOT transcription complex subunit 11</fullName>
    </recommendedName>
</protein>
<dbReference type="eggNOG" id="KOG4508">
    <property type="taxonomic scope" value="Eukaryota"/>
</dbReference>
<evidence type="ECO:0000256" key="5">
    <source>
        <dbReference type="ARBA" id="ARBA00022490"/>
    </source>
</evidence>
<dbReference type="PANTHER" id="PTHR15975:SF0">
    <property type="entry name" value="CCR4-NOT TRANSCRIPTION COMPLEX SUBUNIT 11"/>
    <property type="match status" value="1"/>
</dbReference>